<protein>
    <submittedName>
        <fullName evidence="1">Uncharacterized protein</fullName>
    </submittedName>
</protein>
<sequence length="226" mass="25564">MGSKSFSIDVLKEDEAWSLFRKMTGEVVDTRVLQSLANDVCKECGGLPIAVVTVARALMNKRQISQWRKALQELRKPSPTEFKGVLEAAYSKIALSYDYLKGEEHKKVFLLCSIMTYDATISNLFKFVMGLNILEGNNLKIEEARYRLDALLLELKESCLLLDCSSSERFSMHDVVRDIAITISYKDHHVLTERNDVEGEWKNLDTLKKCTTISLSSSDILSKTLG</sequence>
<dbReference type="EMBL" id="CM047909">
    <property type="protein sequence ID" value="KAJ0079057.1"/>
    <property type="molecule type" value="Genomic_DNA"/>
</dbReference>
<gene>
    <name evidence="1" type="ORF">Patl1_22798</name>
</gene>
<keyword evidence="2" id="KW-1185">Reference proteome</keyword>
<evidence type="ECO:0000313" key="1">
    <source>
        <dbReference type="EMBL" id="KAJ0079057.1"/>
    </source>
</evidence>
<organism evidence="1 2">
    <name type="scientific">Pistacia atlantica</name>
    <dbReference type="NCBI Taxonomy" id="434234"/>
    <lineage>
        <taxon>Eukaryota</taxon>
        <taxon>Viridiplantae</taxon>
        <taxon>Streptophyta</taxon>
        <taxon>Embryophyta</taxon>
        <taxon>Tracheophyta</taxon>
        <taxon>Spermatophyta</taxon>
        <taxon>Magnoliopsida</taxon>
        <taxon>eudicotyledons</taxon>
        <taxon>Gunneridae</taxon>
        <taxon>Pentapetalae</taxon>
        <taxon>rosids</taxon>
        <taxon>malvids</taxon>
        <taxon>Sapindales</taxon>
        <taxon>Anacardiaceae</taxon>
        <taxon>Pistacia</taxon>
    </lineage>
</organism>
<comment type="caution">
    <text evidence="1">The sequence shown here is derived from an EMBL/GenBank/DDBJ whole genome shotgun (WGS) entry which is preliminary data.</text>
</comment>
<reference evidence="2" key="1">
    <citation type="journal article" date="2023" name="G3 (Bethesda)">
        <title>Genome assembly and association tests identify interacting loci associated with vigor, precocity, and sex in interspecific pistachio rootstocks.</title>
        <authorList>
            <person name="Palmer W."/>
            <person name="Jacygrad E."/>
            <person name="Sagayaradj S."/>
            <person name="Cavanaugh K."/>
            <person name="Han R."/>
            <person name="Bertier L."/>
            <person name="Beede B."/>
            <person name="Kafkas S."/>
            <person name="Golino D."/>
            <person name="Preece J."/>
            <person name="Michelmore R."/>
        </authorList>
    </citation>
    <scope>NUCLEOTIDE SEQUENCE [LARGE SCALE GENOMIC DNA]</scope>
</reference>
<accession>A0ACC0ZYD2</accession>
<name>A0ACC0ZYD2_9ROSI</name>
<evidence type="ECO:0000313" key="2">
    <source>
        <dbReference type="Proteomes" id="UP001164250"/>
    </source>
</evidence>
<proteinExistence type="predicted"/>
<dbReference type="Proteomes" id="UP001164250">
    <property type="component" value="Chromosome 13"/>
</dbReference>